<keyword evidence="1" id="KW-0808">Transferase</keyword>
<evidence type="ECO:0000256" key="1">
    <source>
        <dbReference type="ARBA" id="ARBA00022679"/>
    </source>
</evidence>
<name>A0A9W3SBU2_BACTU</name>
<dbReference type="AlphaFoldDB" id="A0A9W3SBU2"/>
<feature type="domain" description="Methyltransferase" evidence="2">
    <location>
        <begin position="40"/>
        <end position="130"/>
    </location>
</feature>
<reference evidence="3 4" key="1">
    <citation type="submission" date="2016-04" db="EMBL/GenBank/DDBJ databases">
        <title>High quality genome of the nematocidal Bacillus thuringiensis MYBT18246.</title>
        <authorList>
            <person name="Hollensteiner J."/>
            <person name="Poehlein A."/>
            <person name="Sproeer C."/>
            <person name="Bunk B."/>
            <person name="Rosenstiel P."/>
            <person name="Schulenburg H."/>
            <person name="Liesegang H."/>
        </authorList>
    </citation>
    <scope>NUCLEOTIDE SEQUENCE [LARGE SCALE GENOMIC DNA]</scope>
    <source>
        <strain evidence="3 4">MYBT18246</strain>
    </source>
</reference>
<keyword evidence="3" id="KW-0489">Methyltransferase</keyword>
<dbReference type="InterPro" id="IPR041698">
    <property type="entry name" value="Methyltransf_25"/>
</dbReference>
<dbReference type="EMBL" id="CP015350">
    <property type="protein sequence ID" value="ANS48369.1"/>
    <property type="molecule type" value="Genomic_DNA"/>
</dbReference>
<dbReference type="RefSeq" id="WP_065483958.1">
    <property type="nucleotide sequence ID" value="NZ_CP015350.1"/>
</dbReference>
<gene>
    <name evidence="3" type="ORF">BT246_30070</name>
</gene>
<dbReference type="SUPFAM" id="SSF53335">
    <property type="entry name" value="S-adenosyl-L-methionine-dependent methyltransferases"/>
    <property type="match status" value="1"/>
</dbReference>
<proteinExistence type="predicted"/>
<protein>
    <submittedName>
        <fullName evidence="3">Methyltransferase</fullName>
    </submittedName>
</protein>
<dbReference type="CDD" id="cd02440">
    <property type="entry name" value="AdoMet_MTases"/>
    <property type="match status" value="1"/>
</dbReference>
<accession>A0A9W3SBU2</accession>
<dbReference type="InterPro" id="IPR029063">
    <property type="entry name" value="SAM-dependent_MTases_sf"/>
</dbReference>
<evidence type="ECO:0000313" key="3">
    <source>
        <dbReference type="EMBL" id="ANS48369.1"/>
    </source>
</evidence>
<dbReference type="Gene3D" id="3.40.50.150">
    <property type="entry name" value="Vaccinia Virus protein VP39"/>
    <property type="match status" value="1"/>
</dbReference>
<organism evidence="3 4">
    <name type="scientific">Bacillus thuringiensis</name>
    <dbReference type="NCBI Taxonomy" id="1428"/>
    <lineage>
        <taxon>Bacteria</taxon>
        <taxon>Bacillati</taxon>
        <taxon>Bacillota</taxon>
        <taxon>Bacilli</taxon>
        <taxon>Bacillales</taxon>
        <taxon>Bacillaceae</taxon>
        <taxon>Bacillus</taxon>
        <taxon>Bacillus cereus group</taxon>
    </lineage>
</organism>
<dbReference type="Proteomes" id="UP000092743">
    <property type="component" value="Chromosome"/>
</dbReference>
<dbReference type="PANTHER" id="PTHR43861:SF3">
    <property type="entry name" value="PUTATIVE (AFU_ORTHOLOGUE AFUA_2G14390)-RELATED"/>
    <property type="match status" value="1"/>
</dbReference>
<dbReference type="PANTHER" id="PTHR43861">
    <property type="entry name" value="TRANS-ACONITATE 2-METHYLTRANSFERASE-RELATED"/>
    <property type="match status" value="1"/>
</dbReference>
<evidence type="ECO:0000259" key="2">
    <source>
        <dbReference type="Pfam" id="PF13649"/>
    </source>
</evidence>
<sequence>MMNNFWNDRYKSDEYFYGEEPNTFIKEQAFRLANHNKVIAFAEGEGRNAVFLARQGNEVTAIDYSEDGLEKTKKLAEKHNVNVHTKKVDLLADSLLENEYDAAIMVFGHFHDDYKKMILDKMIQTIKPGGLIMFEVYSKKQINYSTGGPKDVDMLYDPIDILTWCEEHKVIHFFNGEQERVEGKGHTGLADVIQVVIRKLI</sequence>
<dbReference type="GO" id="GO:0008168">
    <property type="term" value="F:methyltransferase activity"/>
    <property type="evidence" value="ECO:0007669"/>
    <property type="project" value="UniProtKB-KW"/>
</dbReference>
<dbReference type="Pfam" id="PF13649">
    <property type="entry name" value="Methyltransf_25"/>
    <property type="match status" value="1"/>
</dbReference>
<dbReference type="GO" id="GO:0032259">
    <property type="term" value="P:methylation"/>
    <property type="evidence" value="ECO:0007669"/>
    <property type="project" value="UniProtKB-KW"/>
</dbReference>
<evidence type="ECO:0000313" key="4">
    <source>
        <dbReference type="Proteomes" id="UP000092743"/>
    </source>
</evidence>